<dbReference type="SUPFAM" id="SSF53474">
    <property type="entry name" value="alpha/beta-Hydrolases"/>
    <property type="match status" value="1"/>
</dbReference>
<dbReference type="InterPro" id="IPR002471">
    <property type="entry name" value="Pept_S9_AS"/>
</dbReference>
<reference evidence="3 4" key="1">
    <citation type="journal article" date="2011" name="Front. Microbiol.">
        <title>Genomic signatures of strain selection and enhancement in Bacillus atrophaeus var. globigii, a historical biowarfare simulant.</title>
        <authorList>
            <person name="Gibbons H.S."/>
            <person name="Broomall S.M."/>
            <person name="McNew L.A."/>
            <person name="Daligault H."/>
            <person name="Chapman C."/>
            <person name="Bruce D."/>
            <person name="Karavis M."/>
            <person name="Krepps M."/>
            <person name="McGregor P.A."/>
            <person name="Hong C."/>
            <person name="Park K.H."/>
            <person name="Akmal A."/>
            <person name="Feldman A."/>
            <person name="Lin J.S."/>
            <person name="Chang W.E."/>
            <person name="Higgs B.W."/>
            <person name="Demirev P."/>
            <person name="Lindquist J."/>
            <person name="Liem A."/>
            <person name="Fochler E."/>
            <person name="Read T.D."/>
            <person name="Tapia R."/>
            <person name="Johnson S."/>
            <person name="Bishop-Lilly K.A."/>
            <person name="Detter C."/>
            <person name="Han C."/>
            <person name="Sozhamannan S."/>
            <person name="Rosenzweig C.N."/>
            <person name="Skowronski E.W."/>
        </authorList>
    </citation>
    <scope>NUCLEOTIDE SEQUENCE [LARGE SCALE GENOMIC DNA]</scope>
    <source>
        <strain evidence="3 4">1942</strain>
    </source>
</reference>
<keyword evidence="1 3" id="KW-0378">Hydrolase</keyword>
<dbReference type="PANTHER" id="PTHR47381:SF3">
    <property type="entry name" value="ALPHA_BETA-HYDROLASES SUPERFAMILY PROTEIN"/>
    <property type="match status" value="1"/>
</dbReference>
<dbReference type="InterPro" id="IPR029058">
    <property type="entry name" value="AB_hydrolase_fold"/>
</dbReference>
<dbReference type="Gene3D" id="3.40.50.1820">
    <property type="entry name" value="alpha/beta hydrolase"/>
    <property type="match status" value="1"/>
</dbReference>
<evidence type="ECO:0000313" key="4">
    <source>
        <dbReference type="Proteomes" id="UP000006867"/>
    </source>
</evidence>
<organism evidence="3 4">
    <name type="scientific">Bacillus atrophaeus (strain 1942)</name>
    <dbReference type="NCBI Taxonomy" id="720555"/>
    <lineage>
        <taxon>Bacteria</taxon>
        <taxon>Bacillati</taxon>
        <taxon>Bacillota</taxon>
        <taxon>Bacilli</taxon>
        <taxon>Bacillales</taxon>
        <taxon>Bacillaceae</taxon>
        <taxon>Bacillus</taxon>
    </lineage>
</organism>
<dbReference type="GO" id="GO:0016787">
    <property type="term" value="F:hydrolase activity"/>
    <property type="evidence" value="ECO:0007669"/>
    <property type="project" value="UniProtKB-KW"/>
</dbReference>
<dbReference type="PROSITE" id="PS00708">
    <property type="entry name" value="PRO_ENDOPEP_SER"/>
    <property type="match status" value="1"/>
</dbReference>
<proteinExistence type="predicted"/>
<dbReference type="RefSeq" id="WP_003324986.1">
    <property type="nucleotide sequence ID" value="NC_014639.1"/>
</dbReference>
<gene>
    <name evidence="3" type="ordered locus">BATR1942_12915</name>
</gene>
<evidence type="ECO:0000256" key="1">
    <source>
        <dbReference type="ARBA" id="ARBA00022801"/>
    </source>
</evidence>
<evidence type="ECO:0000259" key="2">
    <source>
        <dbReference type="Pfam" id="PF02129"/>
    </source>
</evidence>
<protein>
    <submittedName>
        <fullName evidence="3">Hydrolase</fullName>
    </submittedName>
</protein>
<dbReference type="Pfam" id="PF02129">
    <property type="entry name" value="Peptidase_S15"/>
    <property type="match status" value="1"/>
</dbReference>
<keyword evidence="4" id="KW-1185">Reference proteome</keyword>
<sequence length="299" mass="34221">MKDMKREQLLHLLGDLPEKRKMSISTLTTEERENDILETLLLDLNGIEKVPAYFVKPKNRTDKMPAVLFQHSHGGCYERGKRELTEGAEYLKAPSFSREFTSRGYAVLALDHWGFGDRRGKTESGIFKEMLLTGRVMWGMMIYDSMRAIDYLQTRSDILPDRIGTIGMSMGGLMAWWTAALDDRIKVCVDICSQVDHGTLIETQDLDRHGIYYYVPSLAKHFSASEIQSMIAPRPHLSLVGEHDRLTPVKGMNKIETALTALYQEQGASDRYRMVRSASGHFETALMRHEALRFLEKWL</sequence>
<dbReference type="Proteomes" id="UP000006867">
    <property type="component" value="Chromosome"/>
</dbReference>
<dbReference type="PANTHER" id="PTHR47381">
    <property type="entry name" value="ALPHA/BETA-HYDROLASES SUPERFAMILY PROTEIN"/>
    <property type="match status" value="1"/>
</dbReference>
<dbReference type="EMBL" id="CP002207">
    <property type="protein sequence ID" value="ADP33510.1"/>
    <property type="molecule type" value="Genomic_DNA"/>
</dbReference>
<dbReference type="InterPro" id="IPR000383">
    <property type="entry name" value="Xaa-Pro-like_dom"/>
</dbReference>
<accession>A0ABM5LZZ2</accession>
<evidence type="ECO:0000313" key="3">
    <source>
        <dbReference type="EMBL" id="ADP33510.1"/>
    </source>
</evidence>
<feature type="domain" description="Xaa-Pro dipeptidyl-peptidase-like" evidence="2">
    <location>
        <begin position="51"/>
        <end position="197"/>
    </location>
</feature>
<name>A0ABM5LZZ2_BACA1</name>